<evidence type="ECO:0000313" key="1">
    <source>
        <dbReference type="EMBL" id="SEC75371.1"/>
    </source>
</evidence>
<keyword evidence="2" id="KW-1185">Reference proteome</keyword>
<dbReference type="RefSeq" id="WP_068742869.1">
    <property type="nucleotide sequence ID" value="NZ_FNSA01000003.1"/>
</dbReference>
<evidence type="ECO:0000313" key="2">
    <source>
        <dbReference type="Proteomes" id="UP000182241"/>
    </source>
</evidence>
<dbReference type="EMBL" id="FNSA01000003">
    <property type="protein sequence ID" value="SEC75371.1"/>
    <property type="molecule type" value="Genomic_DNA"/>
</dbReference>
<dbReference type="OrthoDB" id="4775123at2"/>
<dbReference type="Proteomes" id="UP000182241">
    <property type="component" value="Unassembled WGS sequence"/>
</dbReference>
<sequence length="76" mass="7873">MPTFTQALAELKAEGAAHASEAAVIAGLCDGPLQTVCGAVSPKLVFDGAMKKGLSVTEFSHLMATDPRAIADLMWL</sequence>
<dbReference type="AlphaFoldDB" id="A0A1H4V4C0"/>
<dbReference type="STRING" id="57704.SAMN04489793_3124"/>
<protein>
    <submittedName>
        <fullName evidence="1">Uncharacterized protein</fullName>
    </submittedName>
</protein>
<name>A0A1H4V4C0_TSUTY</name>
<proteinExistence type="predicted"/>
<reference evidence="2" key="1">
    <citation type="submission" date="2016-10" db="EMBL/GenBank/DDBJ databases">
        <authorList>
            <person name="Varghese N."/>
            <person name="Submissions S."/>
        </authorList>
    </citation>
    <scope>NUCLEOTIDE SEQUENCE [LARGE SCALE GENOMIC DNA]</scope>
    <source>
        <strain evidence="2">DSM 44234</strain>
    </source>
</reference>
<organism evidence="1 2">
    <name type="scientific">Tsukamurella tyrosinosolvens</name>
    <dbReference type="NCBI Taxonomy" id="57704"/>
    <lineage>
        <taxon>Bacteria</taxon>
        <taxon>Bacillati</taxon>
        <taxon>Actinomycetota</taxon>
        <taxon>Actinomycetes</taxon>
        <taxon>Mycobacteriales</taxon>
        <taxon>Tsukamurellaceae</taxon>
        <taxon>Tsukamurella</taxon>
    </lineage>
</organism>
<accession>A0A1H4V4C0</accession>
<gene>
    <name evidence="1" type="ORF">SAMN04489793_3124</name>
</gene>